<feature type="transmembrane region" description="Helical" evidence="1">
    <location>
        <begin position="36"/>
        <end position="57"/>
    </location>
</feature>
<proteinExistence type="predicted"/>
<keyword evidence="1" id="KW-1133">Transmembrane helix</keyword>
<protein>
    <submittedName>
        <fullName evidence="2">Uncharacterized protein</fullName>
    </submittedName>
</protein>
<keyword evidence="3" id="KW-1185">Reference proteome</keyword>
<name>A0A1J0A4F9_9ENTE</name>
<dbReference type="RefSeq" id="WP_071456354.1">
    <property type="nucleotide sequence ID" value="NZ_CP017267.1"/>
</dbReference>
<dbReference type="STRING" id="519472.BHY08_02420"/>
<accession>A0A1J0A4F9</accession>
<dbReference type="OrthoDB" id="2200010at2"/>
<gene>
    <name evidence="2" type="ORF">BHY08_02420</name>
</gene>
<organism evidence="2 3">
    <name type="scientific">Vagococcus teuberi</name>
    <dbReference type="NCBI Taxonomy" id="519472"/>
    <lineage>
        <taxon>Bacteria</taxon>
        <taxon>Bacillati</taxon>
        <taxon>Bacillota</taxon>
        <taxon>Bacilli</taxon>
        <taxon>Lactobacillales</taxon>
        <taxon>Enterococcaceae</taxon>
        <taxon>Vagococcus</taxon>
    </lineage>
</organism>
<feature type="transmembrane region" description="Helical" evidence="1">
    <location>
        <begin position="6"/>
        <end position="24"/>
    </location>
</feature>
<dbReference type="EMBL" id="CP017267">
    <property type="protein sequence ID" value="APB30778.1"/>
    <property type="molecule type" value="Genomic_DNA"/>
</dbReference>
<keyword evidence="1" id="KW-0812">Transmembrane</keyword>
<dbReference type="Proteomes" id="UP000191200">
    <property type="component" value="Chromosome"/>
</dbReference>
<reference evidence="2 3" key="1">
    <citation type="submission" date="2016-09" db="EMBL/GenBank/DDBJ databases">
        <title>Vagococcus teuberi sp. nov., isolated from the Malian artisanal sour milk fene.</title>
        <authorList>
            <person name="Wullschleger S."/>
            <person name="Seifert C."/>
            <person name="Baumgartner S."/>
            <person name="Lacroix C."/>
            <person name="Bonfoh B."/>
            <person name="Stevens M.J."/>
            <person name="Meile L."/>
        </authorList>
    </citation>
    <scope>NUCLEOTIDE SEQUENCE [LARGE SCALE GENOMIC DNA]</scope>
    <source>
        <strain evidence="2 3">DSM 21459</strain>
    </source>
</reference>
<dbReference type="KEGG" id="vte:BHY08_02420"/>
<evidence type="ECO:0000313" key="3">
    <source>
        <dbReference type="Proteomes" id="UP000191200"/>
    </source>
</evidence>
<keyword evidence="1" id="KW-0472">Membrane</keyword>
<dbReference type="AlphaFoldDB" id="A0A1J0A4F9"/>
<feature type="transmembrane region" description="Helical" evidence="1">
    <location>
        <begin position="69"/>
        <end position="91"/>
    </location>
</feature>
<evidence type="ECO:0000313" key="2">
    <source>
        <dbReference type="EMBL" id="APB30778.1"/>
    </source>
</evidence>
<evidence type="ECO:0000256" key="1">
    <source>
        <dbReference type="SAM" id="Phobius"/>
    </source>
</evidence>
<sequence length="97" mass="10982">MSLIIQIITLVIIFTSMFIYYRQVSKAKKSQLGLEVLARTSQLSMSAFVLGLGVILIELNSFGLSRSEFVNHLLIYGAFVSLVTIISIWYYSRTLKN</sequence>